<protein>
    <submittedName>
        <fullName evidence="1">Uncharacterized protein</fullName>
    </submittedName>
</protein>
<name>A0AAD9QRT4_ACRCE</name>
<organism evidence="1 2">
    <name type="scientific">Acropora cervicornis</name>
    <name type="common">Staghorn coral</name>
    <dbReference type="NCBI Taxonomy" id="6130"/>
    <lineage>
        <taxon>Eukaryota</taxon>
        <taxon>Metazoa</taxon>
        <taxon>Cnidaria</taxon>
        <taxon>Anthozoa</taxon>
        <taxon>Hexacorallia</taxon>
        <taxon>Scleractinia</taxon>
        <taxon>Astrocoeniina</taxon>
        <taxon>Acroporidae</taxon>
        <taxon>Acropora</taxon>
    </lineage>
</organism>
<dbReference type="Proteomes" id="UP001249851">
    <property type="component" value="Unassembled WGS sequence"/>
</dbReference>
<reference evidence="1" key="2">
    <citation type="journal article" date="2023" name="Science">
        <title>Genomic signatures of disease resistance in endangered staghorn corals.</title>
        <authorList>
            <person name="Vollmer S.V."/>
            <person name="Selwyn J.D."/>
            <person name="Despard B.A."/>
            <person name="Roesel C.L."/>
        </authorList>
    </citation>
    <scope>NUCLEOTIDE SEQUENCE</scope>
    <source>
        <strain evidence="1">K2</strain>
    </source>
</reference>
<keyword evidence="2" id="KW-1185">Reference proteome</keyword>
<sequence>MVADDDIRASQEEINFDTARHDILSHLQQEHPIIYDQYDICFLARKGKLMSFKFGLLQSLCERFSLKTPVRKVGSETPYIALLEEMVSCCFCGSPPENLLEKRLTDELTSVWRESDISLNICENCKRDVICSRQSSERDSVRTLAVTGGMLSGRFQNDEMSSQSAKKRLYG</sequence>
<reference evidence="1" key="1">
    <citation type="journal article" date="2023" name="G3 (Bethesda)">
        <title>Whole genome assembly and annotation of the endangered Caribbean coral Acropora cervicornis.</title>
        <authorList>
            <person name="Selwyn J.D."/>
            <person name="Vollmer S.V."/>
        </authorList>
    </citation>
    <scope>NUCLEOTIDE SEQUENCE</scope>
    <source>
        <strain evidence="1">K2</strain>
    </source>
</reference>
<proteinExistence type="predicted"/>
<accession>A0AAD9QRT4</accession>
<dbReference type="AlphaFoldDB" id="A0AAD9QRT4"/>
<comment type="caution">
    <text evidence="1">The sequence shown here is derived from an EMBL/GenBank/DDBJ whole genome shotgun (WGS) entry which is preliminary data.</text>
</comment>
<evidence type="ECO:0000313" key="2">
    <source>
        <dbReference type="Proteomes" id="UP001249851"/>
    </source>
</evidence>
<evidence type="ECO:0000313" key="1">
    <source>
        <dbReference type="EMBL" id="KAK2566324.1"/>
    </source>
</evidence>
<gene>
    <name evidence="1" type="ORF">P5673_009818</name>
</gene>
<dbReference type="EMBL" id="JARQWQ010000017">
    <property type="protein sequence ID" value="KAK2566324.1"/>
    <property type="molecule type" value="Genomic_DNA"/>
</dbReference>